<dbReference type="GO" id="GO:0006935">
    <property type="term" value="P:chemotaxis"/>
    <property type="evidence" value="ECO:0007669"/>
    <property type="project" value="InterPro"/>
</dbReference>
<dbReference type="Gene3D" id="2.30.30.40">
    <property type="entry name" value="SH3 Domains"/>
    <property type="match status" value="1"/>
</dbReference>
<dbReference type="AlphaFoldDB" id="A0A1F5R3A8"/>
<accession>A0A1F5R3A8</accession>
<comment type="caution">
    <text evidence="2">The sequence shown here is derived from an EMBL/GenBank/DDBJ whole genome shotgun (WGS) entry which is preliminary data.</text>
</comment>
<dbReference type="PROSITE" id="PS50851">
    <property type="entry name" value="CHEW"/>
    <property type="match status" value="1"/>
</dbReference>
<name>A0A1F5R3A8_9BACT</name>
<dbReference type="GO" id="GO:0007165">
    <property type="term" value="P:signal transduction"/>
    <property type="evidence" value="ECO:0007669"/>
    <property type="project" value="InterPro"/>
</dbReference>
<dbReference type="Pfam" id="PF01584">
    <property type="entry name" value="CheW"/>
    <property type="match status" value="1"/>
</dbReference>
<gene>
    <name evidence="2" type="ORF">A2024_01325</name>
</gene>
<evidence type="ECO:0000313" key="3">
    <source>
        <dbReference type="Proteomes" id="UP000177230"/>
    </source>
</evidence>
<feature type="domain" description="CheW-like" evidence="1">
    <location>
        <begin position="7"/>
        <end position="148"/>
    </location>
</feature>
<sequence length="149" mass="16882">MTEKIASREIVIFNLGKEKFALYTDQVKSIEEMQDIVPVPLAPEYLAGLINLRGEITTIVDLRRRLHLVENSRLGPDVVIIIVDYNQETAGLIVDRVDSVETIKAVPKDVPDSIKKAANGRFYDKVIEINREKIIILNLDKILSLEEVK</sequence>
<dbReference type="PANTHER" id="PTHR22617">
    <property type="entry name" value="CHEMOTAXIS SENSOR HISTIDINE KINASE-RELATED"/>
    <property type="match status" value="1"/>
</dbReference>
<dbReference type="InterPro" id="IPR002545">
    <property type="entry name" value="CheW-lke_dom"/>
</dbReference>
<dbReference type="InterPro" id="IPR039315">
    <property type="entry name" value="CheW"/>
</dbReference>
<dbReference type="SMART" id="SM00260">
    <property type="entry name" value="CheW"/>
    <property type="match status" value="1"/>
</dbReference>
<dbReference type="SUPFAM" id="SSF50341">
    <property type="entry name" value="CheW-like"/>
    <property type="match status" value="1"/>
</dbReference>
<dbReference type="GO" id="GO:0005829">
    <property type="term" value="C:cytosol"/>
    <property type="evidence" value="ECO:0007669"/>
    <property type="project" value="TreeGrafter"/>
</dbReference>
<dbReference type="InterPro" id="IPR036061">
    <property type="entry name" value="CheW-like_dom_sf"/>
</dbReference>
<dbReference type="EMBL" id="MFFM01000046">
    <property type="protein sequence ID" value="OGF08896.1"/>
    <property type="molecule type" value="Genomic_DNA"/>
</dbReference>
<evidence type="ECO:0000259" key="1">
    <source>
        <dbReference type="PROSITE" id="PS50851"/>
    </source>
</evidence>
<dbReference type="PANTHER" id="PTHR22617:SF23">
    <property type="entry name" value="CHEMOTAXIS PROTEIN CHEW"/>
    <property type="match status" value="1"/>
</dbReference>
<proteinExistence type="predicted"/>
<dbReference type="Proteomes" id="UP000177230">
    <property type="component" value="Unassembled WGS sequence"/>
</dbReference>
<dbReference type="Gene3D" id="2.40.50.180">
    <property type="entry name" value="CheA-289, Domain 4"/>
    <property type="match status" value="1"/>
</dbReference>
<organism evidence="2 3">
    <name type="scientific">Candidatus Edwardsbacteria bacterium GWF2_54_11</name>
    <dbReference type="NCBI Taxonomy" id="1817851"/>
    <lineage>
        <taxon>Bacteria</taxon>
        <taxon>Candidatus Edwardsiibacteriota</taxon>
    </lineage>
</organism>
<protein>
    <recommendedName>
        <fullName evidence="1">CheW-like domain-containing protein</fullName>
    </recommendedName>
</protein>
<evidence type="ECO:0000313" key="2">
    <source>
        <dbReference type="EMBL" id="OGF08896.1"/>
    </source>
</evidence>
<reference evidence="2 3" key="1">
    <citation type="journal article" date="2016" name="Nat. Commun.">
        <title>Thousands of microbial genomes shed light on interconnected biogeochemical processes in an aquifer system.</title>
        <authorList>
            <person name="Anantharaman K."/>
            <person name="Brown C.T."/>
            <person name="Hug L.A."/>
            <person name="Sharon I."/>
            <person name="Castelle C.J."/>
            <person name="Probst A.J."/>
            <person name="Thomas B.C."/>
            <person name="Singh A."/>
            <person name="Wilkins M.J."/>
            <person name="Karaoz U."/>
            <person name="Brodie E.L."/>
            <person name="Williams K.H."/>
            <person name="Hubbard S.S."/>
            <person name="Banfield J.F."/>
        </authorList>
    </citation>
    <scope>NUCLEOTIDE SEQUENCE [LARGE SCALE GENOMIC DNA]</scope>
</reference>